<dbReference type="EMBL" id="GDIQ01013793">
    <property type="protein sequence ID" value="JAN80944.1"/>
    <property type="molecule type" value="Transcribed_RNA"/>
</dbReference>
<proteinExistence type="predicted"/>
<organism evidence="1">
    <name type="scientific">Daphnia magna</name>
    <dbReference type="NCBI Taxonomy" id="35525"/>
    <lineage>
        <taxon>Eukaryota</taxon>
        <taxon>Metazoa</taxon>
        <taxon>Ecdysozoa</taxon>
        <taxon>Arthropoda</taxon>
        <taxon>Crustacea</taxon>
        <taxon>Branchiopoda</taxon>
        <taxon>Diplostraca</taxon>
        <taxon>Cladocera</taxon>
        <taxon>Anomopoda</taxon>
        <taxon>Daphniidae</taxon>
        <taxon>Daphnia</taxon>
    </lineage>
</organism>
<reference evidence="1" key="1">
    <citation type="submission" date="2015-10" db="EMBL/GenBank/DDBJ databases">
        <title>EvidentialGene: Evidence-directed Construction of Complete mRNA Transcriptomes without Genomes.</title>
        <authorList>
            <person name="Gilbert D.G."/>
        </authorList>
    </citation>
    <scope>NUCLEOTIDE SEQUENCE</scope>
</reference>
<sequence length="46" mass="5234">MADFMASQRTERTSMCTSLGETIAIILLNFLLWLSCFSTLTKGFFH</sequence>
<protein>
    <submittedName>
        <fullName evidence="1">Uncharacterized protein</fullName>
    </submittedName>
</protein>
<dbReference type="AlphaFoldDB" id="A0A0P5EFY5"/>
<accession>A0A0P5EFY5</accession>
<evidence type="ECO:0000313" key="1">
    <source>
        <dbReference type="EMBL" id="JAN80944.1"/>
    </source>
</evidence>
<name>A0A0P5EFY5_9CRUS</name>